<dbReference type="GeneID" id="63920337"/>
<feature type="coiled-coil region" evidence="1">
    <location>
        <begin position="70"/>
        <end position="97"/>
    </location>
</feature>
<dbReference type="Proteomes" id="UP000030672">
    <property type="component" value="Unassembled WGS sequence"/>
</dbReference>
<keyword evidence="1" id="KW-0175">Coiled coil</keyword>
<reference evidence="3 4" key="1">
    <citation type="journal article" date="2014" name="BMC Genomics">
        <title>Genome sequencing of four Aureobasidium pullulans varieties: biotechnological potential, stress tolerance, and description of new species.</title>
        <authorList>
            <person name="Gostin Ar C."/>
            <person name="Ohm R.A."/>
            <person name="Kogej T."/>
            <person name="Sonjak S."/>
            <person name="Turk M."/>
            <person name="Zajc J."/>
            <person name="Zalar P."/>
            <person name="Grube M."/>
            <person name="Sun H."/>
            <person name="Han J."/>
            <person name="Sharma A."/>
            <person name="Chiniquy J."/>
            <person name="Ngan C.Y."/>
            <person name="Lipzen A."/>
            <person name="Barry K."/>
            <person name="Grigoriev I.V."/>
            <person name="Gunde-Cimerman N."/>
        </authorList>
    </citation>
    <scope>NUCLEOTIDE SEQUENCE [LARGE SCALE GENOMIC DNA]</scope>
    <source>
        <strain evidence="3 4">CBS 110374</strain>
    </source>
</reference>
<evidence type="ECO:0000313" key="3">
    <source>
        <dbReference type="EMBL" id="KEQ59493.1"/>
    </source>
</evidence>
<dbReference type="HOGENOM" id="CLU_1004663_0_0_1"/>
<protein>
    <submittedName>
        <fullName evidence="3">Uncharacterized protein</fullName>
    </submittedName>
</protein>
<evidence type="ECO:0000313" key="4">
    <source>
        <dbReference type="Proteomes" id="UP000030672"/>
    </source>
</evidence>
<feature type="region of interest" description="Disordered" evidence="2">
    <location>
        <begin position="231"/>
        <end position="257"/>
    </location>
</feature>
<accession>A0A074VG90</accession>
<dbReference type="RefSeq" id="XP_040876516.1">
    <property type="nucleotide sequence ID" value="XM_041026964.1"/>
</dbReference>
<evidence type="ECO:0000256" key="1">
    <source>
        <dbReference type="SAM" id="Coils"/>
    </source>
</evidence>
<proteinExistence type="predicted"/>
<keyword evidence="4" id="KW-1185">Reference proteome</keyword>
<sequence>MTRGKRKAEDAATQSPDSRSSKRRADSDEVDMHSASEEEEEDLGRIESQQMLLMAGNLKYRDDGWIHEMHAKVTKDEEDLNQALDTKERELEDLDSKFHNDIRTLLTDVLSGPLEKQRKGNSAQDTFYLRPSHEHAQLLITKSENLLTQYKVIVDCFDSGREQLTTDHLETFEKDKNDVAEMLHAGQELARRQIQQILKRPDDQEPRRNKTKPPFTDQKLDDVAAMFKVLRDEPKEDDEDVETEPEARIDMTEGDGLFPIIHNTKKGVKKLARHLLAEEE</sequence>
<feature type="compositionally biased region" description="Acidic residues" evidence="2">
    <location>
        <begin position="235"/>
        <end position="244"/>
    </location>
</feature>
<gene>
    <name evidence="3" type="ORF">M437DRAFT_78288</name>
</gene>
<evidence type="ECO:0000256" key="2">
    <source>
        <dbReference type="SAM" id="MobiDB-lite"/>
    </source>
</evidence>
<name>A0A074VG90_AURM1</name>
<feature type="compositionally biased region" description="Basic and acidic residues" evidence="2">
    <location>
        <begin position="19"/>
        <end position="36"/>
    </location>
</feature>
<feature type="region of interest" description="Disordered" evidence="2">
    <location>
        <begin position="1"/>
        <end position="46"/>
    </location>
</feature>
<dbReference type="EMBL" id="KL584848">
    <property type="protein sequence ID" value="KEQ59493.1"/>
    <property type="molecule type" value="Genomic_DNA"/>
</dbReference>
<dbReference type="AlphaFoldDB" id="A0A074VG90"/>
<organism evidence="3 4">
    <name type="scientific">Aureobasidium melanogenum (strain CBS 110374)</name>
    <name type="common">Aureobasidium pullulans var. melanogenum</name>
    <dbReference type="NCBI Taxonomy" id="1043003"/>
    <lineage>
        <taxon>Eukaryota</taxon>
        <taxon>Fungi</taxon>
        <taxon>Dikarya</taxon>
        <taxon>Ascomycota</taxon>
        <taxon>Pezizomycotina</taxon>
        <taxon>Dothideomycetes</taxon>
        <taxon>Dothideomycetidae</taxon>
        <taxon>Dothideales</taxon>
        <taxon>Saccotheciaceae</taxon>
        <taxon>Aureobasidium</taxon>
    </lineage>
</organism>